<gene>
    <name evidence="1" type="ORF">J2X78_005048</name>
</gene>
<organism evidence="1 2">
    <name type="scientific">Pedobacter africanus</name>
    <dbReference type="NCBI Taxonomy" id="151894"/>
    <lineage>
        <taxon>Bacteria</taxon>
        <taxon>Pseudomonadati</taxon>
        <taxon>Bacteroidota</taxon>
        <taxon>Sphingobacteriia</taxon>
        <taxon>Sphingobacteriales</taxon>
        <taxon>Sphingobacteriaceae</taxon>
        <taxon>Pedobacter</taxon>
    </lineage>
</organism>
<comment type="caution">
    <text evidence="1">The sequence shown here is derived from an EMBL/GenBank/DDBJ whole genome shotgun (WGS) entry which is preliminary data.</text>
</comment>
<evidence type="ECO:0000313" key="1">
    <source>
        <dbReference type="EMBL" id="MDR6786453.1"/>
    </source>
</evidence>
<accession>A0ACC6L576</accession>
<evidence type="ECO:0000313" key="2">
    <source>
        <dbReference type="Proteomes" id="UP001246858"/>
    </source>
</evidence>
<keyword evidence="2" id="KW-1185">Reference proteome</keyword>
<name>A0ACC6L576_9SPHI</name>
<dbReference type="EMBL" id="JAVDTF010000007">
    <property type="protein sequence ID" value="MDR6786453.1"/>
    <property type="molecule type" value="Genomic_DNA"/>
</dbReference>
<sequence>MMEDKELKRLLAKYKEGTCSAEEKALLENWVASAVYPEYQISEKDLAHDLSEISKTLPLVHQKRSLWPRYAGIAAAVAAITFGIWFYTSRNTNTLPHPELVAGSQDIAPGKNTATLSLAGGKAITLSDAHTGVIIDASQIKYNDGSDVGALAPLGRDGEAREGSTLTLTTPRGGTYQITLPDGTKVWLNAASSLTYHMPLKERGGVRKVELSGEAYFEVFRNKLQPFVVNSKKMELTVLGTHFNVNAYNDETNIKATLLEGSVRVRSTASPPVTLKPNQQAVVKENDIDCILVDPEQSVAWKNNKFMFDDQSITYVMRMIARWYDVEVIYTGAVPTNKFWGAVSKYENVSEVLKSLESTGKVHFKIEDRKIYVSK</sequence>
<protein>
    <submittedName>
        <fullName evidence="1">Ferric-dicitrate binding protein FerR (Iron transport regulator)</fullName>
    </submittedName>
</protein>
<dbReference type="Proteomes" id="UP001246858">
    <property type="component" value="Unassembled WGS sequence"/>
</dbReference>
<reference evidence="1" key="1">
    <citation type="submission" date="2023-07" db="EMBL/GenBank/DDBJ databases">
        <title>Sorghum-associated microbial communities from plants grown in Nebraska, USA.</title>
        <authorList>
            <person name="Schachtman D."/>
        </authorList>
    </citation>
    <scope>NUCLEOTIDE SEQUENCE</scope>
    <source>
        <strain evidence="1">2697</strain>
    </source>
</reference>
<proteinExistence type="predicted"/>